<keyword evidence="4" id="KW-1185">Reference proteome</keyword>
<keyword evidence="2" id="KW-0812">Transmembrane</keyword>
<proteinExistence type="predicted"/>
<feature type="transmembrane region" description="Helical" evidence="2">
    <location>
        <begin position="12"/>
        <end position="34"/>
    </location>
</feature>
<sequence>MDSVSAYSFASLAWLSIQAVPLIVWPQFIISILTADEHYVNVTVPHYISVVLHYFARSLGLSQLAIGMLLVVLSGALPLTSVVDTPDNSVSPYADAVVLVSIFYHASTAFYGYTRYNSSTGELGYLLGSIGSGVLAAFALWISLFASGSHISRRTGADKRTSGFPFKNRESDKRRAKDL</sequence>
<accession>A0AAE0J3V8</accession>
<keyword evidence="2" id="KW-0472">Membrane</keyword>
<comment type="caution">
    <text evidence="3">The sequence shown here is derived from an EMBL/GenBank/DDBJ whole genome shotgun (WGS) entry which is preliminary data.</text>
</comment>
<reference evidence="3" key="2">
    <citation type="submission" date="2023-06" db="EMBL/GenBank/DDBJ databases">
        <authorList>
            <consortium name="Lawrence Berkeley National Laboratory"/>
            <person name="Haridas S."/>
            <person name="Hensen N."/>
            <person name="Bonometti L."/>
            <person name="Westerberg I."/>
            <person name="Brannstrom I.O."/>
            <person name="Guillou S."/>
            <person name="Cros-Aarteil S."/>
            <person name="Calhoun S."/>
            <person name="Kuo A."/>
            <person name="Mondo S."/>
            <person name="Pangilinan J."/>
            <person name="Riley R."/>
            <person name="Labutti K."/>
            <person name="Andreopoulos B."/>
            <person name="Lipzen A."/>
            <person name="Chen C."/>
            <person name="Yanf M."/>
            <person name="Daum C."/>
            <person name="Ng V."/>
            <person name="Clum A."/>
            <person name="Steindorff A."/>
            <person name="Ohm R."/>
            <person name="Martin F."/>
            <person name="Silar P."/>
            <person name="Natvig D."/>
            <person name="Lalanne C."/>
            <person name="Gautier V."/>
            <person name="Ament-Velasquez S.L."/>
            <person name="Kruys A."/>
            <person name="Hutchinson M.I."/>
            <person name="Powell A.J."/>
            <person name="Barry K."/>
            <person name="Miller A.N."/>
            <person name="Grigoriev I.V."/>
            <person name="Debuchy R."/>
            <person name="Gladieux P."/>
            <person name="Thoren M.H."/>
            <person name="Johannesson H."/>
        </authorList>
    </citation>
    <scope>NUCLEOTIDE SEQUENCE</scope>
    <source>
        <strain evidence="3">SMH4131-1</strain>
    </source>
</reference>
<dbReference type="PANTHER" id="PTHR39605:SF1">
    <property type="entry name" value="MAJOR FACILITATOR SUPERFAMILY (MFS) PROFILE DOMAIN-CONTAINING PROTEIN"/>
    <property type="match status" value="1"/>
</dbReference>
<evidence type="ECO:0000313" key="3">
    <source>
        <dbReference type="EMBL" id="KAK3336446.1"/>
    </source>
</evidence>
<dbReference type="Proteomes" id="UP001286456">
    <property type="component" value="Unassembled WGS sequence"/>
</dbReference>
<protein>
    <submittedName>
        <fullName evidence="3">Uncharacterized protein</fullName>
    </submittedName>
</protein>
<dbReference type="EMBL" id="JAUEPO010000001">
    <property type="protein sequence ID" value="KAK3336446.1"/>
    <property type="molecule type" value="Genomic_DNA"/>
</dbReference>
<evidence type="ECO:0000256" key="2">
    <source>
        <dbReference type="SAM" id="Phobius"/>
    </source>
</evidence>
<organism evidence="3 4">
    <name type="scientific">Cercophora scortea</name>
    <dbReference type="NCBI Taxonomy" id="314031"/>
    <lineage>
        <taxon>Eukaryota</taxon>
        <taxon>Fungi</taxon>
        <taxon>Dikarya</taxon>
        <taxon>Ascomycota</taxon>
        <taxon>Pezizomycotina</taxon>
        <taxon>Sordariomycetes</taxon>
        <taxon>Sordariomycetidae</taxon>
        <taxon>Sordariales</taxon>
        <taxon>Lasiosphaeriaceae</taxon>
        <taxon>Cercophora</taxon>
    </lineage>
</organism>
<feature type="compositionally biased region" description="Basic and acidic residues" evidence="1">
    <location>
        <begin position="155"/>
        <end position="179"/>
    </location>
</feature>
<feature type="transmembrane region" description="Helical" evidence="2">
    <location>
        <begin position="125"/>
        <end position="146"/>
    </location>
</feature>
<dbReference type="AlphaFoldDB" id="A0AAE0J3V8"/>
<keyword evidence="2" id="KW-1133">Transmembrane helix</keyword>
<feature type="transmembrane region" description="Helical" evidence="2">
    <location>
        <begin position="54"/>
        <end position="80"/>
    </location>
</feature>
<dbReference type="PANTHER" id="PTHR39605">
    <property type="entry name" value="MAJOR FACILITATOR SUPERFAMILY (MFS) PROFILE DOMAIN-CONTAINING PROTEIN"/>
    <property type="match status" value="1"/>
</dbReference>
<evidence type="ECO:0000313" key="4">
    <source>
        <dbReference type="Proteomes" id="UP001286456"/>
    </source>
</evidence>
<evidence type="ECO:0000256" key="1">
    <source>
        <dbReference type="SAM" id="MobiDB-lite"/>
    </source>
</evidence>
<feature type="transmembrane region" description="Helical" evidence="2">
    <location>
        <begin position="92"/>
        <end position="113"/>
    </location>
</feature>
<reference evidence="3" key="1">
    <citation type="journal article" date="2023" name="Mol. Phylogenet. Evol.">
        <title>Genome-scale phylogeny and comparative genomics of the fungal order Sordariales.</title>
        <authorList>
            <person name="Hensen N."/>
            <person name="Bonometti L."/>
            <person name="Westerberg I."/>
            <person name="Brannstrom I.O."/>
            <person name="Guillou S."/>
            <person name="Cros-Aarteil S."/>
            <person name="Calhoun S."/>
            <person name="Haridas S."/>
            <person name="Kuo A."/>
            <person name="Mondo S."/>
            <person name="Pangilinan J."/>
            <person name="Riley R."/>
            <person name="LaButti K."/>
            <person name="Andreopoulos B."/>
            <person name="Lipzen A."/>
            <person name="Chen C."/>
            <person name="Yan M."/>
            <person name="Daum C."/>
            <person name="Ng V."/>
            <person name="Clum A."/>
            <person name="Steindorff A."/>
            <person name="Ohm R.A."/>
            <person name="Martin F."/>
            <person name="Silar P."/>
            <person name="Natvig D.O."/>
            <person name="Lalanne C."/>
            <person name="Gautier V."/>
            <person name="Ament-Velasquez S.L."/>
            <person name="Kruys A."/>
            <person name="Hutchinson M.I."/>
            <person name="Powell A.J."/>
            <person name="Barry K."/>
            <person name="Miller A.N."/>
            <person name="Grigoriev I.V."/>
            <person name="Debuchy R."/>
            <person name="Gladieux P."/>
            <person name="Hiltunen Thoren M."/>
            <person name="Johannesson H."/>
        </authorList>
    </citation>
    <scope>NUCLEOTIDE SEQUENCE</scope>
    <source>
        <strain evidence="3">SMH4131-1</strain>
    </source>
</reference>
<name>A0AAE0J3V8_9PEZI</name>
<gene>
    <name evidence="3" type="ORF">B0T19DRAFT_437208</name>
</gene>
<feature type="region of interest" description="Disordered" evidence="1">
    <location>
        <begin position="154"/>
        <end position="179"/>
    </location>
</feature>